<dbReference type="Proteomes" id="UP000824099">
    <property type="component" value="Unassembled WGS sequence"/>
</dbReference>
<evidence type="ECO:0000313" key="1">
    <source>
        <dbReference type="EMBL" id="HIU64385.1"/>
    </source>
</evidence>
<sequence length="101" mass="11687">MKIDKEAFDAGLKSIRDCVQKFALALAEMEQEDKTKVLEASEWFYTNLYNKLLPLREELKNKVVFCIDEKDYAGIDDLLVCLQELDDVEKLIIGLKKDAQQ</sequence>
<comment type="caution">
    <text evidence="1">The sequence shown here is derived from an EMBL/GenBank/DDBJ whole genome shotgun (WGS) entry which is preliminary data.</text>
</comment>
<protein>
    <submittedName>
        <fullName evidence="1">Uncharacterized protein</fullName>
    </submittedName>
</protein>
<proteinExistence type="predicted"/>
<name>A0A9D1SLJ9_9FIRM</name>
<reference evidence="1" key="1">
    <citation type="submission" date="2020-10" db="EMBL/GenBank/DDBJ databases">
        <authorList>
            <person name="Gilroy R."/>
        </authorList>
    </citation>
    <scope>NUCLEOTIDE SEQUENCE</scope>
    <source>
        <strain evidence="1">CHK160-1198</strain>
    </source>
</reference>
<dbReference type="AlphaFoldDB" id="A0A9D1SLJ9"/>
<organism evidence="1 2">
    <name type="scientific">Candidatus Avacidaminococcus intestinavium</name>
    <dbReference type="NCBI Taxonomy" id="2840684"/>
    <lineage>
        <taxon>Bacteria</taxon>
        <taxon>Bacillati</taxon>
        <taxon>Bacillota</taxon>
        <taxon>Negativicutes</taxon>
        <taxon>Acidaminococcales</taxon>
        <taxon>Acidaminococcaceae</taxon>
        <taxon>Acidaminococcaceae incertae sedis</taxon>
        <taxon>Candidatus Avacidaminococcus</taxon>
    </lineage>
</organism>
<accession>A0A9D1SLJ9</accession>
<reference evidence="1" key="2">
    <citation type="journal article" date="2021" name="PeerJ">
        <title>Extensive microbial diversity within the chicken gut microbiome revealed by metagenomics and culture.</title>
        <authorList>
            <person name="Gilroy R."/>
            <person name="Ravi A."/>
            <person name="Getino M."/>
            <person name="Pursley I."/>
            <person name="Horton D.L."/>
            <person name="Alikhan N.F."/>
            <person name="Baker D."/>
            <person name="Gharbi K."/>
            <person name="Hall N."/>
            <person name="Watson M."/>
            <person name="Adriaenssens E.M."/>
            <person name="Foster-Nyarko E."/>
            <person name="Jarju S."/>
            <person name="Secka A."/>
            <person name="Antonio M."/>
            <person name="Oren A."/>
            <person name="Chaudhuri R.R."/>
            <person name="La Ragione R."/>
            <person name="Hildebrand F."/>
            <person name="Pallen M.J."/>
        </authorList>
    </citation>
    <scope>NUCLEOTIDE SEQUENCE</scope>
    <source>
        <strain evidence="1">CHK160-1198</strain>
    </source>
</reference>
<evidence type="ECO:0000313" key="2">
    <source>
        <dbReference type="Proteomes" id="UP000824099"/>
    </source>
</evidence>
<dbReference type="EMBL" id="DVNI01000080">
    <property type="protein sequence ID" value="HIU64385.1"/>
    <property type="molecule type" value="Genomic_DNA"/>
</dbReference>
<gene>
    <name evidence="1" type="ORF">IAB06_05075</name>
</gene>